<organism evidence="2 3">
    <name type="scientific">Frondihabitans australicus</name>
    <dbReference type="NCBI Taxonomy" id="386892"/>
    <lineage>
        <taxon>Bacteria</taxon>
        <taxon>Bacillati</taxon>
        <taxon>Actinomycetota</taxon>
        <taxon>Actinomycetes</taxon>
        <taxon>Micrococcales</taxon>
        <taxon>Microbacteriaceae</taxon>
        <taxon>Frondihabitans</taxon>
    </lineage>
</organism>
<reference evidence="2 3" key="1">
    <citation type="submission" date="2018-10" db="EMBL/GenBank/DDBJ databases">
        <title>Sequencing the genomes of 1000 actinobacteria strains.</title>
        <authorList>
            <person name="Klenk H.-P."/>
        </authorList>
    </citation>
    <scope>NUCLEOTIDE SEQUENCE [LARGE SCALE GENOMIC DNA]</scope>
    <source>
        <strain evidence="2 3">DSM 17894</strain>
    </source>
</reference>
<evidence type="ECO:0000313" key="3">
    <source>
        <dbReference type="Proteomes" id="UP000280008"/>
    </source>
</evidence>
<name>A0A495IDA6_9MICO</name>
<sequence>MSHAETPYEGPQSQDVVFENIGPGPVFGSTSEHPVDYLVVQDDRQVLGFLWFTDDGRAASFAPRRSVGGLALNAGVAWREALLHEGATGALPSQAIEALARGRGLGVFGRIRPGSQGHASSSAELKAMAATE</sequence>
<dbReference type="EMBL" id="RBKS01000001">
    <property type="protein sequence ID" value="RKR73942.1"/>
    <property type="molecule type" value="Genomic_DNA"/>
</dbReference>
<accession>A0A495IDA6</accession>
<dbReference type="OrthoDB" id="4246434at2"/>
<dbReference type="Proteomes" id="UP000280008">
    <property type="component" value="Unassembled WGS sequence"/>
</dbReference>
<evidence type="ECO:0000313" key="2">
    <source>
        <dbReference type="EMBL" id="RKR73942.1"/>
    </source>
</evidence>
<proteinExistence type="predicted"/>
<comment type="caution">
    <text evidence="2">The sequence shown here is derived from an EMBL/GenBank/DDBJ whole genome shotgun (WGS) entry which is preliminary data.</text>
</comment>
<dbReference type="RefSeq" id="WP_121368745.1">
    <property type="nucleotide sequence ID" value="NZ_RBKS01000001.1"/>
</dbReference>
<feature type="region of interest" description="Disordered" evidence="1">
    <location>
        <begin position="113"/>
        <end position="132"/>
    </location>
</feature>
<evidence type="ECO:0000256" key="1">
    <source>
        <dbReference type="SAM" id="MobiDB-lite"/>
    </source>
</evidence>
<protein>
    <submittedName>
        <fullName evidence="2">Uncharacterized protein</fullName>
    </submittedName>
</protein>
<keyword evidence="3" id="KW-1185">Reference proteome</keyword>
<gene>
    <name evidence="2" type="ORF">C8E83_1042</name>
</gene>
<dbReference type="AlphaFoldDB" id="A0A495IDA6"/>